<dbReference type="Pfam" id="PF17917">
    <property type="entry name" value="RT_RNaseH"/>
    <property type="match status" value="1"/>
</dbReference>
<dbReference type="OrthoDB" id="10059114at2759"/>
<feature type="region of interest" description="Disordered" evidence="7">
    <location>
        <begin position="67"/>
        <end position="98"/>
    </location>
</feature>
<proteinExistence type="predicted"/>
<evidence type="ECO:0000256" key="1">
    <source>
        <dbReference type="ARBA" id="ARBA00022679"/>
    </source>
</evidence>
<evidence type="ECO:0000256" key="5">
    <source>
        <dbReference type="ARBA" id="ARBA00022801"/>
    </source>
</evidence>
<dbReference type="PANTHER" id="PTHR34072">
    <property type="entry name" value="ENZYMATIC POLYPROTEIN-RELATED"/>
    <property type="match status" value="1"/>
</dbReference>
<keyword evidence="1" id="KW-0808">Transferase</keyword>
<dbReference type="EMBL" id="JAIZAY010000560">
    <property type="protein sequence ID" value="KAJ8018180.1"/>
    <property type="molecule type" value="Genomic_DNA"/>
</dbReference>
<organism evidence="9 10">
    <name type="scientific">Holothuria leucospilota</name>
    <name type="common">Black long sea cucumber</name>
    <name type="synonym">Mertensiothuria leucospilota</name>
    <dbReference type="NCBI Taxonomy" id="206669"/>
    <lineage>
        <taxon>Eukaryota</taxon>
        <taxon>Metazoa</taxon>
        <taxon>Echinodermata</taxon>
        <taxon>Eleutherozoa</taxon>
        <taxon>Echinozoa</taxon>
        <taxon>Holothuroidea</taxon>
        <taxon>Aspidochirotacea</taxon>
        <taxon>Aspidochirotida</taxon>
        <taxon>Holothuriidae</taxon>
        <taxon>Holothuria</taxon>
    </lineage>
</organism>
<dbReference type="GO" id="GO:0004519">
    <property type="term" value="F:endonuclease activity"/>
    <property type="evidence" value="ECO:0007669"/>
    <property type="project" value="UniProtKB-KW"/>
</dbReference>
<reference evidence="9" key="1">
    <citation type="submission" date="2021-10" db="EMBL/GenBank/DDBJ databases">
        <title>Tropical sea cucumber genome reveals ecological adaptation and Cuvierian tubules defense mechanism.</title>
        <authorList>
            <person name="Chen T."/>
        </authorList>
    </citation>
    <scope>NUCLEOTIDE SEQUENCE</scope>
    <source>
        <strain evidence="9">Nanhai2018</strain>
        <tissue evidence="9">Muscle</tissue>
    </source>
</reference>
<dbReference type="Proteomes" id="UP001152320">
    <property type="component" value="Unassembled WGS sequence"/>
</dbReference>
<dbReference type="GO" id="GO:0016787">
    <property type="term" value="F:hydrolase activity"/>
    <property type="evidence" value="ECO:0007669"/>
    <property type="project" value="UniProtKB-KW"/>
</dbReference>
<keyword evidence="6" id="KW-0695">RNA-directed DNA polymerase</keyword>
<feature type="region of interest" description="Disordered" evidence="7">
    <location>
        <begin position="115"/>
        <end position="140"/>
    </location>
</feature>
<keyword evidence="4" id="KW-0255">Endonuclease</keyword>
<accession>A0A9Q0YBC8</accession>
<evidence type="ECO:0000313" key="9">
    <source>
        <dbReference type="EMBL" id="KAJ8018180.1"/>
    </source>
</evidence>
<dbReference type="InterPro" id="IPR041373">
    <property type="entry name" value="RT_RNaseH"/>
</dbReference>
<keyword evidence="2" id="KW-0548">Nucleotidyltransferase</keyword>
<keyword evidence="3" id="KW-0540">Nuclease</keyword>
<keyword evidence="10" id="KW-1185">Reference proteome</keyword>
<dbReference type="PANTHER" id="PTHR34072:SF49">
    <property type="entry name" value="RIBONUCLEASE H"/>
    <property type="match status" value="1"/>
</dbReference>
<evidence type="ECO:0000256" key="3">
    <source>
        <dbReference type="ARBA" id="ARBA00022722"/>
    </source>
</evidence>
<dbReference type="AlphaFoldDB" id="A0A9Q0YBC8"/>
<evidence type="ECO:0000256" key="4">
    <source>
        <dbReference type="ARBA" id="ARBA00022759"/>
    </source>
</evidence>
<evidence type="ECO:0000256" key="6">
    <source>
        <dbReference type="ARBA" id="ARBA00022918"/>
    </source>
</evidence>
<keyword evidence="5" id="KW-0378">Hydrolase</keyword>
<gene>
    <name evidence="9" type="ORF">HOLleu_43970</name>
</gene>
<name>A0A9Q0YBC8_HOLLE</name>
<evidence type="ECO:0000256" key="2">
    <source>
        <dbReference type="ARBA" id="ARBA00022695"/>
    </source>
</evidence>
<dbReference type="GO" id="GO:0003964">
    <property type="term" value="F:RNA-directed DNA polymerase activity"/>
    <property type="evidence" value="ECO:0007669"/>
    <property type="project" value="UniProtKB-KW"/>
</dbReference>
<comment type="caution">
    <text evidence="9">The sequence shown here is derived from an EMBL/GenBank/DDBJ whole genome shotgun (WGS) entry which is preliminary data.</text>
</comment>
<evidence type="ECO:0000313" key="10">
    <source>
        <dbReference type="Proteomes" id="UP001152320"/>
    </source>
</evidence>
<evidence type="ECO:0000259" key="8">
    <source>
        <dbReference type="Pfam" id="PF17917"/>
    </source>
</evidence>
<protein>
    <recommendedName>
        <fullName evidence="8">Reverse transcriptase RNase H-like domain-containing protein</fullName>
    </recommendedName>
</protein>
<evidence type="ECO:0000256" key="7">
    <source>
        <dbReference type="SAM" id="MobiDB-lite"/>
    </source>
</evidence>
<feature type="domain" description="Reverse transcriptase RNase H-like" evidence="8">
    <location>
        <begin position="2"/>
        <end position="55"/>
    </location>
</feature>
<sequence>MKLEMLGMKWAITEKFREYLLGSNFVVFTDNPLAHLNTAKLDAITQRWVAALASFNFQVRYKAGHSNQAADGLSRRPHPGHSGNELTDSELCSPVTGMTSLPNVLHQFSPESLQANEVQHESDPNWEEEQATAASLFSTY</sequence>